<evidence type="ECO:0000256" key="1">
    <source>
        <dbReference type="SAM" id="Phobius"/>
    </source>
</evidence>
<keyword evidence="3" id="KW-1185">Reference proteome</keyword>
<keyword evidence="1" id="KW-0812">Transmembrane</keyword>
<proteinExistence type="predicted"/>
<dbReference type="EMBL" id="MCOG01000025">
    <property type="protein sequence ID" value="ORY75522.1"/>
    <property type="molecule type" value="Genomic_DNA"/>
</dbReference>
<keyword evidence="1" id="KW-0472">Membrane</keyword>
<gene>
    <name evidence="2" type="ORF">LY90DRAFT_698967</name>
</gene>
<evidence type="ECO:0000313" key="2">
    <source>
        <dbReference type="EMBL" id="ORY75522.1"/>
    </source>
</evidence>
<sequence length="215" mass="24303">MKKDEVLNIDVLKFTNPKECPEYSNDYDYTNGHCTFRFFCKGDDCSSVDKKGYVQFNSNGQTENLNTNICITGNDSNGPFCFNNQPACKTNADCFTNNCLNSTCVINKDAPTIECLDEYYYRSLTFSYVGKMRCGLGQYEPCKKNDDCASKSCGDGIHGDICVNARWDRTNDRKNDIITKLLILISIIIAIIGSCIFHKKATKDKKKEMENINKV</sequence>
<comment type="caution">
    <text evidence="2">The sequence shown here is derived from an EMBL/GenBank/DDBJ whole genome shotgun (WGS) entry which is preliminary data.</text>
</comment>
<keyword evidence="1" id="KW-1133">Transmembrane helix</keyword>
<dbReference type="OrthoDB" id="2173525at2759"/>
<organism evidence="2 3">
    <name type="scientific">Neocallimastix californiae</name>
    <dbReference type="NCBI Taxonomy" id="1754190"/>
    <lineage>
        <taxon>Eukaryota</taxon>
        <taxon>Fungi</taxon>
        <taxon>Fungi incertae sedis</taxon>
        <taxon>Chytridiomycota</taxon>
        <taxon>Chytridiomycota incertae sedis</taxon>
        <taxon>Neocallimastigomycetes</taxon>
        <taxon>Neocallimastigales</taxon>
        <taxon>Neocallimastigaceae</taxon>
        <taxon>Neocallimastix</taxon>
    </lineage>
</organism>
<reference evidence="2 3" key="1">
    <citation type="submission" date="2016-08" db="EMBL/GenBank/DDBJ databases">
        <title>A Parts List for Fungal Cellulosomes Revealed by Comparative Genomics.</title>
        <authorList>
            <consortium name="DOE Joint Genome Institute"/>
            <person name="Haitjema C.H."/>
            <person name="Gilmore S.P."/>
            <person name="Henske J.K."/>
            <person name="Solomon K.V."/>
            <person name="De Groot R."/>
            <person name="Kuo A."/>
            <person name="Mondo S.J."/>
            <person name="Salamov A.A."/>
            <person name="Labutti K."/>
            <person name="Zhao Z."/>
            <person name="Chiniquy J."/>
            <person name="Barry K."/>
            <person name="Brewer H.M."/>
            <person name="Purvine S.O."/>
            <person name="Wright A.T."/>
            <person name="Boxma B."/>
            <person name="Van Alen T."/>
            <person name="Hackstein J.H."/>
            <person name="Baker S.E."/>
            <person name="Grigoriev I.V."/>
            <person name="O'Malley M.A."/>
        </authorList>
    </citation>
    <scope>NUCLEOTIDE SEQUENCE [LARGE SCALE GENOMIC DNA]</scope>
    <source>
        <strain evidence="2 3">G1</strain>
    </source>
</reference>
<dbReference type="AlphaFoldDB" id="A0A1Y2EVB1"/>
<name>A0A1Y2EVB1_9FUNG</name>
<accession>A0A1Y2EVB1</accession>
<protein>
    <submittedName>
        <fullName evidence="2">Uncharacterized protein</fullName>
    </submittedName>
</protein>
<feature type="transmembrane region" description="Helical" evidence="1">
    <location>
        <begin position="177"/>
        <end position="197"/>
    </location>
</feature>
<evidence type="ECO:0000313" key="3">
    <source>
        <dbReference type="Proteomes" id="UP000193920"/>
    </source>
</evidence>
<dbReference type="Proteomes" id="UP000193920">
    <property type="component" value="Unassembled WGS sequence"/>
</dbReference>